<dbReference type="GO" id="GO:0032259">
    <property type="term" value="P:methylation"/>
    <property type="evidence" value="ECO:0007669"/>
    <property type="project" value="UniProtKB-KW"/>
</dbReference>
<dbReference type="Proteomes" id="UP000070401">
    <property type="component" value="Unassembled WGS sequence"/>
</dbReference>
<feature type="domain" description="DNA methylase N-4/N-6" evidence="4">
    <location>
        <begin position="24"/>
        <end position="108"/>
    </location>
</feature>
<reference evidence="6" key="1">
    <citation type="submission" date="2016-01" db="EMBL/GenBank/DDBJ databases">
        <authorList>
            <person name="Mitreva M."/>
            <person name="Pepin K.H."/>
            <person name="Mihindukulasuriya K.A."/>
            <person name="Fulton R."/>
            <person name="Fronick C."/>
            <person name="O'Laughlin M."/>
            <person name="Miner T."/>
            <person name="Herter B."/>
            <person name="Rosa B.A."/>
            <person name="Cordes M."/>
            <person name="Tomlinson C."/>
            <person name="Wollam A."/>
            <person name="Palsikar V.B."/>
            <person name="Mardis E.R."/>
            <person name="Wilson R.K."/>
        </authorList>
    </citation>
    <scope>NUCLEOTIDE SEQUENCE [LARGE SCALE GENOMIC DNA]</scope>
    <source>
        <strain evidence="6">MJR7757B</strain>
    </source>
</reference>
<dbReference type="InterPro" id="IPR001091">
    <property type="entry name" value="RM_Methyltransferase"/>
</dbReference>
<protein>
    <recommendedName>
        <fullName evidence="3">Methyltransferase</fullName>
        <ecNumber evidence="3">2.1.1.-</ecNumber>
    </recommendedName>
</protein>
<dbReference type="Gene3D" id="3.40.50.150">
    <property type="entry name" value="Vaccinia Virus protein VP39"/>
    <property type="match status" value="2"/>
</dbReference>
<sequence>MSYKKLRKCLYMPKFNDLDLKNWKEYEDIFTDTLWIIEKRDNSGVHTSKYHGNFIPQIPNQLFRRYTKKGDWILDPFLGSGTSIIEAQRLGRNSIGIELQEDVLKEAYERILIEKSNDCRGKLYIGDSREINISKILKSNSIEKVQFIIFHPPYWDIIKFSDKENDLSNSKTVEEFLSSFGKVIDNTTKYLEKNRYCSIVIGDKYENSQIIPLGFHCMNLFLERNFLLKAIIVKNFEETKGKRNQKSIWRYRALASDFFIFKHEYIMVFKKIK</sequence>
<keyword evidence="6" id="KW-1185">Reference proteome</keyword>
<dbReference type="EMBL" id="LRPY01000024">
    <property type="protein sequence ID" value="KXA25766.1"/>
    <property type="molecule type" value="Genomic_DNA"/>
</dbReference>
<dbReference type="InterPro" id="IPR029063">
    <property type="entry name" value="SAM-dependent_MTases_sf"/>
</dbReference>
<dbReference type="SUPFAM" id="SSF53335">
    <property type="entry name" value="S-adenosyl-L-methionine-dependent methyltransferases"/>
    <property type="match status" value="2"/>
</dbReference>
<dbReference type="InterPro" id="IPR002941">
    <property type="entry name" value="DNA_methylase_N4/N6"/>
</dbReference>
<evidence type="ECO:0000256" key="3">
    <source>
        <dbReference type="RuleBase" id="RU362026"/>
    </source>
</evidence>
<keyword evidence="1" id="KW-0489">Methyltransferase</keyword>
<dbReference type="EC" id="2.1.1.-" evidence="3"/>
<keyword evidence="2" id="KW-0808">Transferase</keyword>
<proteinExistence type="inferred from homology"/>
<comment type="similarity">
    <text evidence="3">Belongs to the N(4)/N(6)-methyltransferase family.</text>
</comment>
<evidence type="ECO:0000256" key="2">
    <source>
        <dbReference type="ARBA" id="ARBA00022679"/>
    </source>
</evidence>
<dbReference type="eggNOG" id="COG0863">
    <property type="taxonomic scope" value="Bacteria"/>
</dbReference>
<evidence type="ECO:0000256" key="1">
    <source>
        <dbReference type="ARBA" id="ARBA00022603"/>
    </source>
</evidence>
<dbReference type="GO" id="GO:0008170">
    <property type="term" value="F:N-methyltransferase activity"/>
    <property type="evidence" value="ECO:0007669"/>
    <property type="project" value="InterPro"/>
</dbReference>
<evidence type="ECO:0000259" key="4">
    <source>
        <dbReference type="Pfam" id="PF01555"/>
    </source>
</evidence>
<dbReference type="Pfam" id="PF01555">
    <property type="entry name" value="N6_N4_Mtase"/>
    <property type="match status" value="2"/>
</dbReference>
<gene>
    <name evidence="5" type="ORF">HMPREF3221_00267</name>
</gene>
<dbReference type="AlphaFoldDB" id="A0A133PBB1"/>
<dbReference type="GO" id="GO:0003677">
    <property type="term" value="F:DNA binding"/>
    <property type="evidence" value="ECO:0007669"/>
    <property type="project" value="InterPro"/>
</dbReference>
<evidence type="ECO:0000313" key="6">
    <source>
        <dbReference type="Proteomes" id="UP000070401"/>
    </source>
</evidence>
<dbReference type="STRING" id="1408287.GCA_000493815_01577"/>
<name>A0A133PBB1_FUSNU</name>
<dbReference type="REBASE" id="169887">
    <property type="entry name" value="M1.Fnu7757BORF267P"/>
</dbReference>
<evidence type="ECO:0000313" key="5">
    <source>
        <dbReference type="EMBL" id="KXA25766.1"/>
    </source>
</evidence>
<dbReference type="PATRIC" id="fig|851.8.peg.266"/>
<feature type="domain" description="DNA methylase N-4/N-6" evidence="4">
    <location>
        <begin position="145"/>
        <end position="271"/>
    </location>
</feature>
<comment type="caution">
    <text evidence="5">The sequence shown here is derived from an EMBL/GenBank/DDBJ whole genome shotgun (WGS) entry which is preliminary data.</text>
</comment>
<dbReference type="PRINTS" id="PR00508">
    <property type="entry name" value="S21N4MTFRASE"/>
</dbReference>
<accession>A0A133PBB1</accession>
<organism evidence="5 6">
    <name type="scientific">Fusobacterium nucleatum</name>
    <dbReference type="NCBI Taxonomy" id="851"/>
    <lineage>
        <taxon>Bacteria</taxon>
        <taxon>Fusobacteriati</taxon>
        <taxon>Fusobacteriota</taxon>
        <taxon>Fusobacteriia</taxon>
        <taxon>Fusobacteriales</taxon>
        <taxon>Fusobacteriaceae</taxon>
        <taxon>Fusobacterium</taxon>
    </lineage>
</organism>